<organism evidence="2 3">
    <name type="scientific">Dyella nitratireducens</name>
    <dbReference type="NCBI Taxonomy" id="1849580"/>
    <lineage>
        <taxon>Bacteria</taxon>
        <taxon>Pseudomonadati</taxon>
        <taxon>Pseudomonadota</taxon>
        <taxon>Gammaproteobacteria</taxon>
        <taxon>Lysobacterales</taxon>
        <taxon>Rhodanobacteraceae</taxon>
        <taxon>Dyella</taxon>
    </lineage>
</organism>
<protein>
    <recommendedName>
        <fullName evidence="4">Type IV pilus modification protein PilV</fullName>
    </recommendedName>
</protein>
<feature type="transmembrane region" description="Helical" evidence="1">
    <location>
        <begin position="12"/>
        <end position="36"/>
    </location>
</feature>
<keyword evidence="3" id="KW-1185">Reference proteome</keyword>
<dbReference type="InterPro" id="IPR013362">
    <property type="entry name" value="Pilus_4_PilV"/>
</dbReference>
<evidence type="ECO:0000256" key="1">
    <source>
        <dbReference type="SAM" id="Phobius"/>
    </source>
</evidence>
<reference evidence="3" key="1">
    <citation type="journal article" date="2019" name="Int. J. Syst. Evol. Microbiol.">
        <title>The Global Catalogue of Microorganisms (GCM) 10K type strain sequencing project: providing services to taxonomists for standard genome sequencing and annotation.</title>
        <authorList>
            <consortium name="The Broad Institute Genomics Platform"/>
            <consortium name="The Broad Institute Genome Sequencing Center for Infectious Disease"/>
            <person name="Wu L."/>
            <person name="Ma J."/>
        </authorList>
    </citation>
    <scope>NUCLEOTIDE SEQUENCE [LARGE SCALE GENOMIC DNA]</scope>
    <source>
        <strain evidence="3">CGMCC 1.15439</strain>
    </source>
</reference>
<dbReference type="PROSITE" id="PS00409">
    <property type="entry name" value="PROKAR_NTER_METHYL"/>
    <property type="match status" value="1"/>
</dbReference>
<keyword evidence="1" id="KW-1133">Transmembrane helix</keyword>
<evidence type="ECO:0000313" key="3">
    <source>
        <dbReference type="Proteomes" id="UP000620046"/>
    </source>
</evidence>
<keyword evidence="1" id="KW-0472">Membrane</keyword>
<accession>A0ABQ1GNC6</accession>
<name>A0ABQ1GNC6_9GAMM</name>
<dbReference type="NCBIfam" id="TIGR02532">
    <property type="entry name" value="IV_pilin_GFxxxE"/>
    <property type="match status" value="1"/>
</dbReference>
<dbReference type="NCBIfam" id="TIGR02523">
    <property type="entry name" value="type_IV_pilV"/>
    <property type="match status" value="1"/>
</dbReference>
<gene>
    <name evidence="2" type="ORF">GCM10010981_40220</name>
</gene>
<dbReference type="Pfam" id="PF07963">
    <property type="entry name" value="N_methyl"/>
    <property type="match status" value="1"/>
</dbReference>
<dbReference type="Proteomes" id="UP000620046">
    <property type="component" value="Unassembled WGS sequence"/>
</dbReference>
<dbReference type="EMBL" id="BMJA01000004">
    <property type="protein sequence ID" value="GGA46995.1"/>
    <property type="molecule type" value="Genomic_DNA"/>
</dbReference>
<dbReference type="InterPro" id="IPR012902">
    <property type="entry name" value="N_methyl_site"/>
</dbReference>
<proteinExistence type="predicted"/>
<evidence type="ECO:0008006" key="4">
    <source>
        <dbReference type="Google" id="ProtNLM"/>
    </source>
</evidence>
<sequence length="170" mass="18536">MPLPSYSRGVTLIEVLVAMLVFSLGLIGAAGLMAMAARANQAAYLRTQVSFLAQNMAERMQANLVGVWNGDYDGNYPDANTQSCTAGCAPRQLALYDRQRWSSQLETFLPPGTTASIRCDQGGVRLAPSREQIAMRPPYGGSCLMDIRWAERGSIDADAPPQTFAWEFQP</sequence>
<dbReference type="RefSeq" id="WP_188797103.1">
    <property type="nucleotide sequence ID" value="NZ_BMJA01000004.1"/>
</dbReference>
<evidence type="ECO:0000313" key="2">
    <source>
        <dbReference type="EMBL" id="GGA46995.1"/>
    </source>
</evidence>
<keyword evidence="1" id="KW-0812">Transmembrane</keyword>
<comment type="caution">
    <text evidence="2">The sequence shown here is derived from an EMBL/GenBank/DDBJ whole genome shotgun (WGS) entry which is preliminary data.</text>
</comment>